<evidence type="ECO:0000259" key="12">
    <source>
        <dbReference type="PROSITE" id="PS50926"/>
    </source>
</evidence>
<comment type="similarity">
    <text evidence="9">Belongs to the class I-like SAM-binding methyltransferase superfamily. RNA M5U methyltransferase family. RlmD subfamily.</text>
</comment>
<dbReference type="PROSITE" id="PS01231">
    <property type="entry name" value="TRMA_2"/>
    <property type="match status" value="1"/>
</dbReference>
<evidence type="ECO:0000256" key="9">
    <source>
        <dbReference type="HAMAP-Rule" id="MF_01010"/>
    </source>
</evidence>
<evidence type="ECO:0000256" key="1">
    <source>
        <dbReference type="ARBA" id="ARBA00022485"/>
    </source>
</evidence>
<comment type="catalytic activity">
    <reaction evidence="9">
        <text>uridine(1939) in 23S rRNA + S-adenosyl-L-methionine = 5-methyluridine(1939) in 23S rRNA + S-adenosyl-L-homocysteine + H(+)</text>
        <dbReference type="Rhea" id="RHEA:42908"/>
        <dbReference type="Rhea" id="RHEA-COMP:10278"/>
        <dbReference type="Rhea" id="RHEA-COMP:10279"/>
        <dbReference type="ChEBI" id="CHEBI:15378"/>
        <dbReference type="ChEBI" id="CHEBI:57856"/>
        <dbReference type="ChEBI" id="CHEBI:59789"/>
        <dbReference type="ChEBI" id="CHEBI:65315"/>
        <dbReference type="ChEBI" id="CHEBI:74447"/>
        <dbReference type="EC" id="2.1.1.190"/>
    </reaction>
</comment>
<evidence type="ECO:0000313" key="14">
    <source>
        <dbReference type="Proteomes" id="UP001204142"/>
    </source>
</evidence>
<dbReference type="PROSITE" id="PS51687">
    <property type="entry name" value="SAM_MT_RNA_M5U"/>
    <property type="match status" value="1"/>
</dbReference>
<dbReference type="PROSITE" id="PS01230">
    <property type="entry name" value="TRMA_1"/>
    <property type="match status" value="1"/>
</dbReference>
<dbReference type="Pfam" id="PF05958">
    <property type="entry name" value="tRNA_U5-meth_tr"/>
    <property type="match status" value="1"/>
</dbReference>
<dbReference type="CDD" id="cd02440">
    <property type="entry name" value="AdoMet_MTases"/>
    <property type="match status" value="1"/>
</dbReference>
<dbReference type="NCBIfam" id="NF009639">
    <property type="entry name" value="PRK13168.1"/>
    <property type="match status" value="1"/>
</dbReference>
<feature type="binding site" evidence="9">
    <location>
        <position position="88"/>
    </location>
    <ligand>
        <name>[4Fe-4S] cluster</name>
        <dbReference type="ChEBI" id="CHEBI:49883"/>
    </ligand>
</feature>
<reference evidence="13 14" key="1">
    <citation type="submission" date="2022-07" db="EMBL/GenBank/DDBJ databases">
        <authorList>
            <person name="Xamxidin M."/>
            <person name="Wu M."/>
        </authorList>
    </citation>
    <scope>NUCLEOTIDE SEQUENCE [LARGE SCALE GENOMIC DNA]</scope>
    <source>
        <strain evidence="13 14">NBRC 111650</strain>
    </source>
</reference>
<dbReference type="EC" id="2.1.1.190" evidence="9"/>
<sequence length="470" mass="52059">MGRSRNRTPAAPVQVKLVVESIDLEGNGVGHVDGKVHFVDGAITGETVVAEVTRSKPSYARAITRQVLSESALRVKPKCPHFGTCGGCAVQHIEPDAQVAIKNRALEDLLERIGRQKPEQMMRPMVGPFWGYRHRARLTVRFVEKKGGMLVGFHEKGSSYVATMTECHVLPKRISDLLVPIGRMLETLSIYTRIPQLELAVGHEVTALVLRHLEPLSDGDLNTLRVFGQAHGIDWWLQPEGPASAYRLEADVPRELAYHIPSFGVQMRFRPTDFTQVNHWINDSMVSRAVSLLDLKPEDRVLDLFCGLGNFSLPLATRSRFVKGFEGSQDLVDRAGANAVLNGLQDKTEFHVRNLFEVESPEWESWGQFDKVLIDPPRDGALEICKAIVGAKPAYQPRRIVYVSCNPATLARDVAVLCCAGPYVLKQAGVINMFPHTSHVESIAVFERKADWVPIGAPAEQGAATELRAE</sequence>
<feature type="binding site" evidence="9 10">
    <location>
        <position position="305"/>
    </location>
    <ligand>
        <name>S-adenosyl-L-methionine</name>
        <dbReference type="ChEBI" id="CHEBI:59789"/>
    </ligand>
</feature>
<keyword evidence="1 9" id="KW-0004">4Fe-4S</keyword>
<gene>
    <name evidence="9 13" type="primary">rlmD</name>
    <name evidence="13" type="ORF">NQT62_05225</name>
</gene>
<dbReference type="PROSITE" id="PS50926">
    <property type="entry name" value="TRAM"/>
    <property type="match status" value="1"/>
</dbReference>
<dbReference type="GO" id="GO:0008168">
    <property type="term" value="F:methyltransferase activity"/>
    <property type="evidence" value="ECO:0007669"/>
    <property type="project" value="UniProtKB-KW"/>
</dbReference>
<comment type="caution">
    <text evidence="13">The sequence shown here is derived from an EMBL/GenBank/DDBJ whole genome shotgun (WGS) entry which is preliminary data.</text>
</comment>
<evidence type="ECO:0000256" key="2">
    <source>
        <dbReference type="ARBA" id="ARBA00022552"/>
    </source>
</evidence>
<feature type="binding site" evidence="9 10">
    <location>
        <position position="276"/>
    </location>
    <ligand>
        <name>S-adenosyl-L-methionine</name>
        <dbReference type="ChEBI" id="CHEBI:59789"/>
    </ligand>
</feature>
<feature type="domain" description="TRAM" evidence="12">
    <location>
        <begin position="1"/>
        <end position="66"/>
    </location>
</feature>
<feature type="binding site" evidence="9 10">
    <location>
        <position position="326"/>
    </location>
    <ligand>
        <name>S-adenosyl-L-methionine</name>
        <dbReference type="ChEBI" id="CHEBI:59789"/>
    </ligand>
</feature>
<feature type="binding site" evidence="9">
    <location>
        <position position="354"/>
    </location>
    <ligand>
        <name>S-adenosyl-L-methionine</name>
        <dbReference type="ChEBI" id="CHEBI:59789"/>
    </ligand>
</feature>
<keyword evidence="6 9" id="KW-0479">Metal-binding</keyword>
<dbReference type="InterPro" id="IPR012340">
    <property type="entry name" value="NA-bd_OB-fold"/>
</dbReference>
<dbReference type="NCBIfam" id="TIGR00479">
    <property type="entry name" value="rumA"/>
    <property type="match status" value="1"/>
</dbReference>
<keyword evidence="5 9" id="KW-0949">S-adenosyl-L-methionine</keyword>
<feature type="binding site" evidence="9 10">
    <location>
        <position position="375"/>
    </location>
    <ligand>
        <name>S-adenosyl-L-methionine</name>
        <dbReference type="ChEBI" id="CHEBI:59789"/>
    </ligand>
</feature>
<keyword evidence="14" id="KW-1185">Reference proteome</keyword>
<dbReference type="SUPFAM" id="SSF53335">
    <property type="entry name" value="S-adenosyl-L-methionine-dependent methyltransferases"/>
    <property type="match status" value="1"/>
</dbReference>
<evidence type="ECO:0000256" key="6">
    <source>
        <dbReference type="ARBA" id="ARBA00022723"/>
    </source>
</evidence>
<evidence type="ECO:0000256" key="4">
    <source>
        <dbReference type="ARBA" id="ARBA00022679"/>
    </source>
</evidence>
<feature type="binding site" evidence="9">
    <location>
        <position position="167"/>
    </location>
    <ligand>
        <name>[4Fe-4S] cluster</name>
        <dbReference type="ChEBI" id="CHEBI:49883"/>
    </ligand>
</feature>
<keyword evidence="8 9" id="KW-0411">Iron-sulfur</keyword>
<keyword evidence="2 9" id="KW-0698">rRNA processing</keyword>
<evidence type="ECO:0000256" key="11">
    <source>
        <dbReference type="PROSITE-ProRule" id="PRU10015"/>
    </source>
</evidence>
<dbReference type="InterPro" id="IPR010280">
    <property type="entry name" value="U5_MeTrfase_fam"/>
</dbReference>
<evidence type="ECO:0000256" key="5">
    <source>
        <dbReference type="ARBA" id="ARBA00022691"/>
    </source>
</evidence>
<feature type="active site" evidence="11">
    <location>
        <position position="405"/>
    </location>
</feature>
<dbReference type="GO" id="GO:0032259">
    <property type="term" value="P:methylation"/>
    <property type="evidence" value="ECO:0007669"/>
    <property type="project" value="UniProtKB-KW"/>
</dbReference>
<name>A0ABT1WHC3_9BURK</name>
<feature type="active site" description="Nucleophile" evidence="9 10">
    <location>
        <position position="405"/>
    </location>
</feature>
<dbReference type="SUPFAM" id="SSF50249">
    <property type="entry name" value="Nucleic acid-binding proteins"/>
    <property type="match status" value="1"/>
</dbReference>
<protein>
    <recommendedName>
        <fullName evidence="9">23S rRNA (uracil(1939)-C(5))-methyltransferase RlmD</fullName>
        <ecNumber evidence="9">2.1.1.190</ecNumber>
    </recommendedName>
    <alternativeName>
        <fullName evidence="9">23S rRNA(m5U1939)-methyltransferase</fullName>
    </alternativeName>
</protein>
<dbReference type="Proteomes" id="UP001204142">
    <property type="component" value="Unassembled WGS sequence"/>
</dbReference>
<evidence type="ECO:0000256" key="7">
    <source>
        <dbReference type="ARBA" id="ARBA00023004"/>
    </source>
</evidence>
<dbReference type="Pfam" id="PF01938">
    <property type="entry name" value="TRAM"/>
    <property type="match status" value="1"/>
</dbReference>
<dbReference type="InterPro" id="IPR001566">
    <property type="entry name" value="23S_rRNA_MeTrfase_RlmD"/>
</dbReference>
<dbReference type="RefSeq" id="WP_256763605.1">
    <property type="nucleotide sequence ID" value="NZ_JANIGO010000002.1"/>
</dbReference>
<dbReference type="InterPro" id="IPR030390">
    <property type="entry name" value="MeTrfase_TrmA_AS"/>
</dbReference>
<dbReference type="Gene3D" id="3.40.50.150">
    <property type="entry name" value="Vaccinia Virus protein VP39"/>
    <property type="match status" value="1"/>
</dbReference>
<keyword evidence="4 9" id="KW-0808">Transferase</keyword>
<evidence type="ECO:0000256" key="8">
    <source>
        <dbReference type="ARBA" id="ARBA00023014"/>
    </source>
</evidence>
<dbReference type="HAMAP" id="MF_01010">
    <property type="entry name" value="23SrRNA_methyltr_RlmD"/>
    <property type="match status" value="1"/>
</dbReference>
<dbReference type="InterPro" id="IPR002792">
    <property type="entry name" value="TRAM_dom"/>
</dbReference>
<organism evidence="13 14">
    <name type="scientific">Limnobacter humi</name>
    <dbReference type="NCBI Taxonomy" id="1778671"/>
    <lineage>
        <taxon>Bacteria</taxon>
        <taxon>Pseudomonadati</taxon>
        <taxon>Pseudomonadota</taxon>
        <taxon>Betaproteobacteria</taxon>
        <taxon>Burkholderiales</taxon>
        <taxon>Burkholderiaceae</taxon>
        <taxon>Limnobacter</taxon>
    </lineage>
</organism>
<dbReference type="InterPro" id="IPR029063">
    <property type="entry name" value="SAM-dependent_MTases_sf"/>
</dbReference>
<dbReference type="PANTHER" id="PTHR11061">
    <property type="entry name" value="RNA M5U METHYLTRANSFERASE"/>
    <property type="match status" value="1"/>
</dbReference>
<dbReference type="EMBL" id="JANIGO010000002">
    <property type="protein sequence ID" value="MCQ8895839.1"/>
    <property type="molecule type" value="Genomic_DNA"/>
</dbReference>
<comment type="function">
    <text evidence="9">Catalyzes the formation of 5-methyl-uridine at position 1939 (m5U1939) in 23S rRNA.</text>
</comment>
<feature type="binding site" evidence="9">
    <location>
        <position position="310"/>
    </location>
    <ligand>
        <name>S-adenosyl-L-methionine</name>
        <dbReference type="ChEBI" id="CHEBI:59789"/>
    </ligand>
</feature>
<feature type="binding site" evidence="9">
    <location>
        <position position="79"/>
    </location>
    <ligand>
        <name>[4Fe-4S] cluster</name>
        <dbReference type="ChEBI" id="CHEBI:49883"/>
    </ligand>
</feature>
<keyword evidence="3 9" id="KW-0489">Methyltransferase</keyword>
<dbReference type="Gene3D" id="2.40.50.1070">
    <property type="match status" value="1"/>
</dbReference>
<dbReference type="Gene3D" id="2.40.50.140">
    <property type="entry name" value="Nucleic acid-binding proteins"/>
    <property type="match status" value="1"/>
</dbReference>
<evidence type="ECO:0000256" key="10">
    <source>
        <dbReference type="PROSITE-ProRule" id="PRU01024"/>
    </source>
</evidence>
<feature type="binding site" evidence="9">
    <location>
        <position position="85"/>
    </location>
    <ligand>
        <name>[4Fe-4S] cluster</name>
        <dbReference type="ChEBI" id="CHEBI:49883"/>
    </ligand>
</feature>
<proteinExistence type="inferred from homology"/>
<dbReference type="InterPro" id="IPR030391">
    <property type="entry name" value="MeTrfase_TrmA_CS"/>
</dbReference>
<dbReference type="PANTHER" id="PTHR11061:SF49">
    <property type="entry name" value="23S RRNA (URACIL(1939)-C(5))-METHYLTRANSFERASE RLMD"/>
    <property type="match status" value="1"/>
</dbReference>
<accession>A0ABT1WHC3</accession>
<evidence type="ECO:0000256" key="3">
    <source>
        <dbReference type="ARBA" id="ARBA00022603"/>
    </source>
</evidence>
<evidence type="ECO:0000313" key="13">
    <source>
        <dbReference type="EMBL" id="MCQ8895839.1"/>
    </source>
</evidence>
<keyword evidence="7 9" id="KW-0408">Iron</keyword>